<sequence length="1358" mass="150029">MPRTSGNVAVQCTDAVPAGATVFPGIRNQGTPGGLNGDNYVARPQTCSGCRRTIPGSEFRTAETSFFDGSNVRNAAAAERSFVQRTTRQQARSGNRRGPPSAHLAHAAAAASSSHNRSADNSDLCTRPSWVDAYTAYKQIKKGKASGSKSALWLRWQLQKQLFNLGCFIQKHCGKVLFLGLLLLSLCCVGLKTASLETNVERLWVEEGGRLQTELDYTKKVLGEGSGSTYEIVIQTPSKGGSVLSAQSLLLHYKALRAATKISVELFDRTWDFTDLCFKPSFPSLDEGAIIDSILAALQPCTIITPLDCFWEGSKLLGPKTGIHLPGYPGQVFRWTNLNPQSLVRALSTLKTALPVSVESIQEILDRAGIGSAYQEKPCLNPEDTECPKTAPNAGSKQPLDIGRQLSGGCSGFASRYMHWEEELIVGGISRNRDGHITKAEAIQSMILLLGEKEVYEYVKYYKNDFSSIDWSLDKAGQVLQAWQRKFTKEINKIAMTSTTLNSSADNIYPFSSTSLIDLLQEFSEVSTVRVALGYALMIIPFLALGLGVDDMFLLIHTVAETGKKLEMPFPEQTGECLKRVGVSILLTSVSNACAFFIAAIIPIPALRAFCLQASVLPLSLLQYSQQISEYSQNSDRNRPRAAKAAILVLFNLATILFVFPAVISLDMIRRGQNKVDILCCISGSSSTAIDMGASRGRSPPPDYYDSTAPPAYSNLGLSLHQTILQTQPDGSNPVTVLAPPRYDNHEFHCVPGNAVCPVTSSLPPSTTSSRQCLTPEDTTSCQDHCSQAHRECCSWPLTRFARNVLAPLLQKTPTKIFTIIMFVISITLGIIGTIKVKDGLDITDVVPRETLEYNFLKAQSKYFGFYNFYAVTMKDFDYASDQQLLHDYYQAFQQVDKIIKRDDGTLPDFWLTMMRDWLLDMQAAFDEDWKRGHLTRNGWYKNATDDGIIGYMLMLQTGDSEKSIDMDRVFQGRLVDKDGIIYQDAFYNYLTAWAAIDALAYYSSDANLQPMPRDCLNVTDYVHNKVEMCTVFVYVLLTVARSQPLIFSQLAFYLHDLGDTAAVTSTVIEIRDICDKFATHGLPNYPSGIIFTFWEQYLNLRFYLMLALICILSGIFLVLSIVLMSPWTAFTVVLVLAMMVIELFGFMGLIGIKLSAVPAVILIVSVGIGVEFTVHICLGFLTSIGSRNKRMRMALEHMFAPVVHGAMTTFLGVVMLALSEFDFIVKYFFMVLTALIVIGLLNGLVLLPVLLSIMGPKAEVIPADRSDYLAPPSPELPPAPNPRERPVRSVSRRVYPRMPSDISLTTITEEPSSQAVSCLGTSEDQGNDYKSKKRKSTTTTVTDKMELESESEEDQSS</sequence>
<dbReference type="GO" id="GO:0005119">
    <property type="term" value="F:smoothened binding"/>
    <property type="evidence" value="ECO:0007669"/>
    <property type="project" value="TreeGrafter"/>
</dbReference>
<feature type="transmembrane region" description="Helical" evidence="8">
    <location>
        <begin position="1103"/>
        <end position="1124"/>
    </location>
</feature>
<evidence type="ECO:0000256" key="7">
    <source>
        <dbReference type="SAM" id="MobiDB-lite"/>
    </source>
</evidence>
<feature type="compositionally biased region" description="Polar residues" evidence="7">
    <location>
        <begin position="1303"/>
        <end position="1325"/>
    </location>
</feature>
<evidence type="ECO:0000256" key="5">
    <source>
        <dbReference type="ARBA" id="ARBA00023136"/>
    </source>
</evidence>
<organism evidence="10 11">
    <name type="scientific">Paralvinella palmiformis</name>
    <dbReference type="NCBI Taxonomy" id="53620"/>
    <lineage>
        <taxon>Eukaryota</taxon>
        <taxon>Metazoa</taxon>
        <taxon>Spiralia</taxon>
        <taxon>Lophotrochozoa</taxon>
        <taxon>Annelida</taxon>
        <taxon>Polychaeta</taxon>
        <taxon>Sedentaria</taxon>
        <taxon>Canalipalpata</taxon>
        <taxon>Terebellida</taxon>
        <taxon>Terebelliformia</taxon>
        <taxon>Alvinellidae</taxon>
        <taxon>Paralvinella</taxon>
    </lineage>
</organism>
<feature type="transmembrane region" description="Helical" evidence="8">
    <location>
        <begin position="1131"/>
        <end position="1151"/>
    </location>
</feature>
<feature type="region of interest" description="Disordered" evidence="7">
    <location>
        <begin position="1272"/>
        <end position="1358"/>
    </location>
</feature>
<dbReference type="SUPFAM" id="SSF82866">
    <property type="entry name" value="Multidrug efflux transporter AcrB transmembrane domain"/>
    <property type="match status" value="2"/>
</dbReference>
<feature type="transmembrane region" description="Helical" evidence="8">
    <location>
        <begin position="1228"/>
        <end position="1252"/>
    </location>
</feature>
<evidence type="ECO:0000313" key="10">
    <source>
        <dbReference type="EMBL" id="KAK2149885.1"/>
    </source>
</evidence>
<feature type="transmembrane region" description="Helical" evidence="8">
    <location>
        <begin position="1157"/>
        <end position="1182"/>
    </location>
</feature>
<dbReference type="EMBL" id="JAODUP010000433">
    <property type="protein sequence ID" value="KAK2149885.1"/>
    <property type="molecule type" value="Genomic_DNA"/>
</dbReference>
<feature type="region of interest" description="Disordered" evidence="7">
    <location>
        <begin position="80"/>
        <end position="123"/>
    </location>
</feature>
<comment type="similarity">
    <text evidence="2">Belongs to the patched family.</text>
</comment>
<dbReference type="PANTHER" id="PTHR46022:SF1">
    <property type="entry name" value="PROTEIN PATCHED"/>
    <property type="match status" value="1"/>
</dbReference>
<keyword evidence="4 8" id="KW-1133">Transmembrane helix</keyword>
<dbReference type="Proteomes" id="UP001208570">
    <property type="component" value="Unassembled WGS sequence"/>
</dbReference>
<comment type="caution">
    <text evidence="10">The sequence shown here is derived from an EMBL/GenBank/DDBJ whole genome shotgun (WGS) entry which is preliminary data.</text>
</comment>
<keyword evidence="6" id="KW-0325">Glycoprotein</keyword>
<dbReference type="GO" id="GO:0045879">
    <property type="term" value="P:negative regulation of smoothened signaling pathway"/>
    <property type="evidence" value="ECO:0007669"/>
    <property type="project" value="TreeGrafter"/>
</dbReference>
<protein>
    <recommendedName>
        <fullName evidence="9">SSD domain-containing protein</fullName>
    </recommendedName>
</protein>
<dbReference type="GO" id="GO:0005886">
    <property type="term" value="C:plasma membrane"/>
    <property type="evidence" value="ECO:0007669"/>
    <property type="project" value="TreeGrafter"/>
</dbReference>
<feature type="transmembrane region" description="Helical" evidence="8">
    <location>
        <begin position="817"/>
        <end position="835"/>
    </location>
</feature>
<dbReference type="GO" id="GO:0097108">
    <property type="term" value="F:hedgehog family protein binding"/>
    <property type="evidence" value="ECO:0007669"/>
    <property type="project" value="TreeGrafter"/>
</dbReference>
<name>A0AAD9JCP8_9ANNE</name>
<dbReference type="Gene3D" id="1.20.1640.10">
    <property type="entry name" value="Multidrug efflux transporter AcrB transmembrane domain"/>
    <property type="match status" value="2"/>
</dbReference>
<evidence type="ECO:0000313" key="11">
    <source>
        <dbReference type="Proteomes" id="UP001208570"/>
    </source>
</evidence>
<feature type="transmembrane region" description="Helical" evidence="8">
    <location>
        <begin position="1203"/>
        <end position="1222"/>
    </location>
</feature>
<keyword evidence="5 8" id="KW-0472">Membrane</keyword>
<feature type="transmembrane region" description="Helical" evidence="8">
    <location>
        <begin position="581"/>
        <end position="601"/>
    </location>
</feature>
<feature type="transmembrane region" description="Helical" evidence="8">
    <location>
        <begin position="645"/>
        <end position="664"/>
    </location>
</feature>
<gene>
    <name evidence="10" type="ORF">LSH36_433g03015</name>
</gene>
<comment type="subcellular location">
    <subcellularLocation>
        <location evidence="1">Membrane</location>
        <topology evidence="1">Multi-pass membrane protein</topology>
    </subcellularLocation>
</comment>
<keyword evidence="11" id="KW-1185">Reference proteome</keyword>
<feature type="compositionally biased region" description="Low complexity" evidence="7">
    <location>
        <begin position="101"/>
        <end position="116"/>
    </location>
</feature>
<evidence type="ECO:0000256" key="8">
    <source>
        <dbReference type="SAM" id="Phobius"/>
    </source>
</evidence>
<accession>A0AAD9JCP8</accession>
<dbReference type="GO" id="GO:0008158">
    <property type="term" value="F:hedgehog receptor activity"/>
    <property type="evidence" value="ECO:0007669"/>
    <property type="project" value="TreeGrafter"/>
</dbReference>
<feature type="compositionally biased region" description="Acidic residues" evidence="7">
    <location>
        <begin position="1349"/>
        <end position="1358"/>
    </location>
</feature>
<reference evidence="10" key="1">
    <citation type="journal article" date="2023" name="Mol. Biol. Evol.">
        <title>Third-Generation Sequencing Reveals the Adaptive Role of the Epigenome in Three Deep-Sea Polychaetes.</title>
        <authorList>
            <person name="Perez M."/>
            <person name="Aroh O."/>
            <person name="Sun Y."/>
            <person name="Lan Y."/>
            <person name="Juniper S.K."/>
            <person name="Young C.R."/>
            <person name="Angers B."/>
            <person name="Qian P.Y."/>
        </authorList>
    </citation>
    <scope>NUCLEOTIDE SEQUENCE</scope>
    <source>
        <strain evidence="10">P08H-3</strain>
    </source>
</reference>
<dbReference type="FunFam" id="1.20.1640.10:FF:000048">
    <property type="entry name" value="protein patched homolog 1 isoform X2"/>
    <property type="match status" value="1"/>
</dbReference>
<evidence type="ECO:0000256" key="4">
    <source>
        <dbReference type="ARBA" id="ARBA00022989"/>
    </source>
</evidence>
<dbReference type="PROSITE" id="PS50156">
    <property type="entry name" value="SSD"/>
    <property type="match status" value="1"/>
</dbReference>
<dbReference type="InterPro" id="IPR000731">
    <property type="entry name" value="SSD"/>
</dbReference>
<feature type="compositionally biased region" description="Pro residues" evidence="7">
    <location>
        <begin position="1272"/>
        <end position="1282"/>
    </location>
</feature>
<evidence type="ECO:0000256" key="2">
    <source>
        <dbReference type="ARBA" id="ARBA00005585"/>
    </source>
</evidence>
<dbReference type="InterPro" id="IPR053958">
    <property type="entry name" value="HMGCR/SNAP/NPC1-like_SSD"/>
</dbReference>
<feature type="transmembrane region" description="Helical" evidence="8">
    <location>
        <begin position="533"/>
        <end position="560"/>
    </location>
</feature>
<keyword evidence="3 8" id="KW-0812">Transmembrane</keyword>
<evidence type="ECO:0000256" key="3">
    <source>
        <dbReference type="ARBA" id="ARBA00022692"/>
    </source>
</evidence>
<dbReference type="PANTHER" id="PTHR46022">
    <property type="entry name" value="PROTEIN PATCHED"/>
    <property type="match status" value="1"/>
</dbReference>
<evidence type="ECO:0000256" key="6">
    <source>
        <dbReference type="ARBA" id="ARBA00023180"/>
    </source>
</evidence>
<feature type="compositionally biased region" description="Polar residues" evidence="7">
    <location>
        <begin position="83"/>
        <end position="93"/>
    </location>
</feature>
<feature type="domain" description="SSD" evidence="9">
    <location>
        <begin position="539"/>
        <end position="616"/>
    </location>
</feature>
<proteinExistence type="inferred from homology"/>
<evidence type="ECO:0000259" key="9">
    <source>
        <dbReference type="PROSITE" id="PS50156"/>
    </source>
</evidence>
<evidence type="ECO:0000256" key="1">
    <source>
        <dbReference type="ARBA" id="ARBA00004141"/>
    </source>
</evidence>
<dbReference type="Pfam" id="PF12349">
    <property type="entry name" value="Sterol-sensing"/>
    <property type="match status" value="1"/>
</dbReference>